<reference evidence="2 3" key="1">
    <citation type="submission" date="2018-03" db="EMBL/GenBank/DDBJ databases">
        <title>Draft genome of Deinococcus sp. OD32.</title>
        <authorList>
            <person name="Wang X.-P."/>
            <person name="Du Z.-J."/>
        </authorList>
    </citation>
    <scope>NUCLEOTIDE SEQUENCE [LARGE SCALE GENOMIC DNA]</scope>
    <source>
        <strain evidence="2 3">OD32</strain>
    </source>
</reference>
<keyword evidence="3" id="KW-1185">Reference proteome</keyword>
<dbReference type="AlphaFoldDB" id="A0A2T3W378"/>
<dbReference type="Proteomes" id="UP000240317">
    <property type="component" value="Unassembled WGS sequence"/>
</dbReference>
<accession>A0A2T3W378</accession>
<name>A0A2T3W378_9DEIO</name>
<evidence type="ECO:0000313" key="2">
    <source>
        <dbReference type="EMBL" id="PTA66361.1"/>
    </source>
</evidence>
<gene>
    <name evidence="2" type="ORF">C8263_18370</name>
</gene>
<comment type="caution">
    <text evidence="2">The sequence shown here is derived from an EMBL/GenBank/DDBJ whole genome shotgun (WGS) entry which is preliminary data.</text>
</comment>
<proteinExistence type="predicted"/>
<organism evidence="2 3">
    <name type="scientific">Deinococcus arcticus</name>
    <dbReference type="NCBI Taxonomy" id="2136176"/>
    <lineage>
        <taxon>Bacteria</taxon>
        <taxon>Thermotogati</taxon>
        <taxon>Deinococcota</taxon>
        <taxon>Deinococci</taxon>
        <taxon>Deinococcales</taxon>
        <taxon>Deinococcaceae</taxon>
        <taxon>Deinococcus</taxon>
    </lineage>
</organism>
<dbReference type="EMBL" id="PYSV01000038">
    <property type="protein sequence ID" value="PTA66361.1"/>
    <property type="molecule type" value="Genomic_DNA"/>
</dbReference>
<feature type="region of interest" description="Disordered" evidence="1">
    <location>
        <begin position="134"/>
        <end position="153"/>
    </location>
</feature>
<protein>
    <submittedName>
        <fullName evidence="2">Uncharacterized protein</fullName>
    </submittedName>
</protein>
<evidence type="ECO:0000256" key="1">
    <source>
        <dbReference type="SAM" id="MobiDB-lite"/>
    </source>
</evidence>
<evidence type="ECO:0000313" key="3">
    <source>
        <dbReference type="Proteomes" id="UP000240317"/>
    </source>
</evidence>
<sequence length="153" mass="17278">MSKMTDAQGRETHYSWDALTRKLLSVVETGPGGQEIAKRTEFKYTPIWKYHYLSEVTERTFDGLGGEAVRRSRYGYSEYSKPEYLNYDVRLTSESREILGTGANGSSSQWVTTFYTKDDQARITNIRKVAGLSADGPRLEPDTVISLTTSQNS</sequence>